<feature type="domain" description="N-acetyltransferase" evidence="1">
    <location>
        <begin position="3"/>
        <end position="157"/>
    </location>
</feature>
<evidence type="ECO:0000313" key="3">
    <source>
        <dbReference type="Proteomes" id="UP000216024"/>
    </source>
</evidence>
<dbReference type="AlphaFoldDB" id="A0A267M8N2"/>
<name>A0A267M8N2_9FIRM</name>
<comment type="caution">
    <text evidence="2">The sequence shown here is derived from an EMBL/GenBank/DDBJ whole genome shotgun (WGS) entry which is preliminary data.</text>
</comment>
<proteinExistence type="predicted"/>
<gene>
    <name evidence="2" type="ORF">CCE28_21495</name>
</gene>
<evidence type="ECO:0000259" key="1">
    <source>
        <dbReference type="PROSITE" id="PS51186"/>
    </source>
</evidence>
<dbReference type="InterPro" id="IPR000182">
    <property type="entry name" value="GNAT_dom"/>
</dbReference>
<dbReference type="PROSITE" id="PS51186">
    <property type="entry name" value="GNAT"/>
    <property type="match status" value="1"/>
</dbReference>
<evidence type="ECO:0000313" key="2">
    <source>
        <dbReference type="EMBL" id="PAB55919.1"/>
    </source>
</evidence>
<sequence length="177" mass="20467">MNIYIRQELNKDYIITEELTEKAFKGMEFSNNNEALLVRRLRKSKYFIPELSLVAEMDDEIVGHILLSKIKINNDNNSIESLALAPISVLPEYQNKGVGKTLIKDVLNRAKELGYKSVIVVGHEKYYPKFGFRPMKNWKIRAAFDVPENVLMGLELEKDAFSECENGIIEYPKVFFE</sequence>
<dbReference type="EMBL" id="NIBG01000043">
    <property type="protein sequence ID" value="PAB55919.1"/>
    <property type="molecule type" value="Genomic_DNA"/>
</dbReference>
<dbReference type="CDD" id="cd04301">
    <property type="entry name" value="NAT_SF"/>
    <property type="match status" value="1"/>
</dbReference>
<dbReference type="Gene3D" id="3.40.630.30">
    <property type="match status" value="1"/>
</dbReference>
<protein>
    <submittedName>
        <fullName evidence="2">GNAT family N-acetyltransferase</fullName>
    </submittedName>
</protein>
<dbReference type="PANTHER" id="PTHR43617:SF2">
    <property type="entry name" value="UPF0039 PROTEIN SLL0451"/>
    <property type="match status" value="1"/>
</dbReference>
<dbReference type="Pfam" id="PF00583">
    <property type="entry name" value="Acetyltransf_1"/>
    <property type="match status" value="1"/>
</dbReference>
<dbReference type="PANTHER" id="PTHR43617">
    <property type="entry name" value="L-AMINO ACID N-ACETYLTRANSFERASE"/>
    <property type="match status" value="1"/>
</dbReference>
<keyword evidence="3" id="KW-1185">Reference proteome</keyword>
<keyword evidence="2" id="KW-0808">Transferase</keyword>
<dbReference type="Proteomes" id="UP000216024">
    <property type="component" value="Unassembled WGS sequence"/>
</dbReference>
<dbReference type="OrthoDB" id="9797178at2"/>
<dbReference type="SUPFAM" id="SSF55729">
    <property type="entry name" value="Acyl-CoA N-acyltransferases (Nat)"/>
    <property type="match status" value="1"/>
</dbReference>
<organism evidence="2 3">
    <name type="scientific">Anaeromicrobium sediminis</name>
    <dbReference type="NCBI Taxonomy" id="1478221"/>
    <lineage>
        <taxon>Bacteria</taxon>
        <taxon>Bacillati</taxon>
        <taxon>Bacillota</taxon>
        <taxon>Clostridia</taxon>
        <taxon>Peptostreptococcales</taxon>
        <taxon>Thermotaleaceae</taxon>
        <taxon>Anaeromicrobium</taxon>
    </lineage>
</organism>
<dbReference type="InterPro" id="IPR016181">
    <property type="entry name" value="Acyl_CoA_acyltransferase"/>
</dbReference>
<reference evidence="2 3" key="1">
    <citation type="submission" date="2017-06" db="EMBL/GenBank/DDBJ databases">
        <title>Draft genome sequence of anaerobic fermentative bacterium Anaeromicrobium sediminis DY2726D isolated from West Pacific Ocean sediments.</title>
        <authorList>
            <person name="Zeng X."/>
        </authorList>
    </citation>
    <scope>NUCLEOTIDE SEQUENCE [LARGE SCALE GENOMIC DNA]</scope>
    <source>
        <strain evidence="2 3">DY2726D</strain>
    </source>
</reference>
<dbReference type="GO" id="GO:0016747">
    <property type="term" value="F:acyltransferase activity, transferring groups other than amino-acyl groups"/>
    <property type="evidence" value="ECO:0007669"/>
    <property type="project" value="InterPro"/>
</dbReference>
<dbReference type="InterPro" id="IPR050276">
    <property type="entry name" value="MshD_Acetyltransferase"/>
</dbReference>
<dbReference type="RefSeq" id="WP_095136266.1">
    <property type="nucleotide sequence ID" value="NZ_NIBG01000043.1"/>
</dbReference>
<accession>A0A267M8N2</accession>